<comment type="caution">
    <text evidence="9">The sequence shown here is derived from an EMBL/GenBank/DDBJ whole genome shotgun (WGS) entry which is preliminary data.</text>
</comment>
<evidence type="ECO:0000256" key="4">
    <source>
        <dbReference type="ARBA" id="ARBA00022827"/>
    </source>
</evidence>
<keyword evidence="3 5" id="KW-0285">Flavoprotein</keyword>
<keyword evidence="4 5" id="KW-0274">FAD</keyword>
<evidence type="ECO:0000313" key="10">
    <source>
        <dbReference type="Proteomes" id="UP001183607"/>
    </source>
</evidence>
<dbReference type="AlphaFoldDB" id="A0ABD5E0I5"/>
<dbReference type="InterPro" id="IPR036250">
    <property type="entry name" value="AcylCo_DH-like_C"/>
</dbReference>
<comment type="cofactor">
    <cofactor evidence="1 5">
        <name>FAD</name>
        <dbReference type="ChEBI" id="CHEBI:57692"/>
    </cofactor>
</comment>
<dbReference type="InterPro" id="IPR046373">
    <property type="entry name" value="Acyl-CoA_Oxase/DH_mid-dom_sf"/>
</dbReference>
<dbReference type="RefSeq" id="WP_093583078.1">
    <property type="nucleotide sequence ID" value="NZ_JAVRER010000004.1"/>
</dbReference>
<keyword evidence="5" id="KW-0560">Oxidoreductase</keyword>
<gene>
    <name evidence="9" type="ORF">RM574_03315</name>
</gene>
<evidence type="ECO:0000313" key="9">
    <source>
        <dbReference type="EMBL" id="MDT0414506.1"/>
    </source>
</evidence>
<dbReference type="Proteomes" id="UP001183607">
    <property type="component" value="Unassembled WGS sequence"/>
</dbReference>
<dbReference type="Gene3D" id="2.40.110.10">
    <property type="entry name" value="Butyryl-CoA Dehydrogenase, subunit A, domain 2"/>
    <property type="match status" value="1"/>
</dbReference>
<dbReference type="EMBL" id="JAVRER010000004">
    <property type="protein sequence ID" value="MDT0414506.1"/>
    <property type="molecule type" value="Genomic_DNA"/>
</dbReference>
<comment type="similarity">
    <text evidence="2 5">Belongs to the acyl-CoA dehydrogenase family.</text>
</comment>
<dbReference type="SUPFAM" id="SSF47203">
    <property type="entry name" value="Acyl-CoA dehydrogenase C-terminal domain-like"/>
    <property type="match status" value="1"/>
</dbReference>
<evidence type="ECO:0000259" key="8">
    <source>
        <dbReference type="Pfam" id="PF02771"/>
    </source>
</evidence>
<organism evidence="9 10">
    <name type="scientific">Streptomyces evansiae</name>
    <dbReference type="NCBI Taxonomy" id="3075535"/>
    <lineage>
        <taxon>Bacteria</taxon>
        <taxon>Bacillati</taxon>
        <taxon>Actinomycetota</taxon>
        <taxon>Actinomycetes</taxon>
        <taxon>Kitasatosporales</taxon>
        <taxon>Streptomycetaceae</taxon>
        <taxon>Streptomyces</taxon>
    </lineage>
</organism>
<reference evidence="10" key="1">
    <citation type="submission" date="2023-07" db="EMBL/GenBank/DDBJ databases">
        <title>30 novel species of actinomycetes from the DSMZ collection.</title>
        <authorList>
            <person name="Nouioui I."/>
        </authorList>
    </citation>
    <scope>NUCLEOTIDE SEQUENCE [LARGE SCALE GENOMIC DNA]</scope>
    <source>
        <strain evidence="10">DSM 41982</strain>
    </source>
</reference>
<protein>
    <submittedName>
        <fullName evidence="9">Acyl-CoA dehydrogenase family protein</fullName>
    </submittedName>
</protein>
<dbReference type="InterPro" id="IPR006089">
    <property type="entry name" value="Acyl-CoA_DH_CS"/>
</dbReference>
<dbReference type="GO" id="GO:0016491">
    <property type="term" value="F:oxidoreductase activity"/>
    <property type="evidence" value="ECO:0007669"/>
    <property type="project" value="UniProtKB-KW"/>
</dbReference>
<dbReference type="InterPro" id="IPR009100">
    <property type="entry name" value="AcylCoA_DH/oxidase_NM_dom_sf"/>
</dbReference>
<dbReference type="PANTHER" id="PTHR43188:SF1">
    <property type="entry name" value="ACYL-COA DEHYDROGENASE"/>
    <property type="match status" value="1"/>
</dbReference>
<sequence length="399" mass="43014">MAERRHGSEAGAVEGDFFGIVDLLDGEERKLLDRVREFLRAEVAPHANELWEAGRSPVSLRGRIAELGITGEEGDDAGVPARSSLFRGLLGMEMARVDPSFATFFGVHAELAMGSVRACGSEEQKARWLPAMTRWEKLGAFALTEPLVGSGTAAGLTTTARREGDTWVLDGEKKWIGNGSFADLLVVWARDVADDQVKGFVVEHGAAGLSADVIPHKIALRGVQNAHLALDGVRVPEADRLQHAESFADTNRVLRVTRAAVAWTATGCALGAYEAARAYAVEREQFGRPIGSFQLVQDNLARMLADITACQSLAVRLAALEEKDELSDAQAALAKMFCTTRMRETVARAREVLGGNGILLDHDAARFFADAEALYSYEGTRDMNSLIVGRAATGLSAFV</sequence>
<dbReference type="InterPro" id="IPR006091">
    <property type="entry name" value="Acyl-CoA_Oxase/DH_mid-dom"/>
</dbReference>
<feature type="domain" description="Acyl-CoA oxidase/dehydrogenase middle" evidence="7">
    <location>
        <begin position="140"/>
        <end position="233"/>
    </location>
</feature>
<evidence type="ECO:0000256" key="5">
    <source>
        <dbReference type="RuleBase" id="RU362125"/>
    </source>
</evidence>
<dbReference type="PROSITE" id="PS00073">
    <property type="entry name" value="ACYL_COA_DH_2"/>
    <property type="match status" value="1"/>
</dbReference>
<dbReference type="SUPFAM" id="SSF56645">
    <property type="entry name" value="Acyl-CoA dehydrogenase NM domain-like"/>
    <property type="match status" value="1"/>
</dbReference>
<evidence type="ECO:0000256" key="1">
    <source>
        <dbReference type="ARBA" id="ARBA00001974"/>
    </source>
</evidence>
<accession>A0ABD5E0I5</accession>
<evidence type="ECO:0000259" key="6">
    <source>
        <dbReference type="Pfam" id="PF00441"/>
    </source>
</evidence>
<dbReference type="Pfam" id="PF02770">
    <property type="entry name" value="Acyl-CoA_dh_M"/>
    <property type="match status" value="1"/>
</dbReference>
<dbReference type="InterPro" id="IPR037069">
    <property type="entry name" value="AcylCoA_DH/ox_N_sf"/>
</dbReference>
<feature type="domain" description="Acyl-CoA dehydrogenase/oxidase N-terminal" evidence="8">
    <location>
        <begin position="27"/>
        <end position="134"/>
    </location>
</feature>
<dbReference type="Gene3D" id="1.20.140.10">
    <property type="entry name" value="Butyryl-CoA Dehydrogenase, subunit A, domain 3"/>
    <property type="match status" value="1"/>
</dbReference>
<evidence type="ECO:0000256" key="3">
    <source>
        <dbReference type="ARBA" id="ARBA00022630"/>
    </source>
</evidence>
<dbReference type="InterPro" id="IPR009075">
    <property type="entry name" value="AcylCo_DH/oxidase_C"/>
</dbReference>
<dbReference type="Pfam" id="PF02771">
    <property type="entry name" value="Acyl-CoA_dh_N"/>
    <property type="match status" value="1"/>
</dbReference>
<dbReference type="Pfam" id="PF00441">
    <property type="entry name" value="Acyl-CoA_dh_1"/>
    <property type="match status" value="1"/>
</dbReference>
<name>A0ABD5E0I5_9ACTN</name>
<evidence type="ECO:0000256" key="2">
    <source>
        <dbReference type="ARBA" id="ARBA00009347"/>
    </source>
</evidence>
<feature type="domain" description="Acyl-CoA dehydrogenase/oxidase C-terminal" evidence="6">
    <location>
        <begin position="251"/>
        <end position="392"/>
    </location>
</feature>
<evidence type="ECO:0000259" key="7">
    <source>
        <dbReference type="Pfam" id="PF02770"/>
    </source>
</evidence>
<dbReference type="InterPro" id="IPR045008">
    <property type="entry name" value="ACX4-like"/>
</dbReference>
<dbReference type="Gene3D" id="1.10.540.10">
    <property type="entry name" value="Acyl-CoA dehydrogenase/oxidase, N-terminal domain"/>
    <property type="match status" value="1"/>
</dbReference>
<dbReference type="InterPro" id="IPR013786">
    <property type="entry name" value="AcylCoA_DH/ox_N"/>
</dbReference>
<proteinExistence type="inferred from homology"/>
<dbReference type="PANTHER" id="PTHR43188">
    <property type="entry name" value="ACYL-COENZYME A OXIDASE"/>
    <property type="match status" value="1"/>
</dbReference>